<dbReference type="EC" id="3.1.11.6" evidence="5"/>
<organism evidence="10 11">
    <name type="scientific">Ectopseudomonas mendocina</name>
    <name type="common">Pseudomonas mendocina</name>
    <dbReference type="NCBI Taxonomy" id="300"/>
    <lineage>
        <taxon>Bacteria</taxon>
        <taxon>Pseudomonadati</taxon>
        <taxon>Pseudomonadota</taxon>
        <taxon>Gammaproteobacteria</taxon>
        <taxon>Pseudomonadales</taxon>
        <taxon>Pseudomonadaceae</taxon>
        <taxon>Ectopseudomonas</taxon>
    </lineage>
</organism>
<gene>
    <name evidence="5 10" type="primary">xseA</name>
    <name evidence="10" type="ORF">WG219_06235</name>
</gene>
<evidence type="ECO:0000313" key="11">
    <source>
        <dbReference type="Proteomes" id="UP001476583"/>
    </source>
</evidence>
<keyword evidence="11" id="KW-1185">Reference proteome</keyword>
<evidence type="ECO:0000313" key="10">
    <source>
        <dbReference type="EMBL" id="WXL27051.1"/>
    </source>
</evidence>
<keyword evidence="3 5" id="KW-0378">Hydrolase</keyword>
<dbReference type="PANTHER" id="PTHR30008">
    <property type="entry name" value="EXODEOXYRIBONUCLEASE 7 LARGE SUBUNIT"/>
    <property type="match status" value="1"/>
</dbReference>
<dbReference type="Pfam" id="PF02601">
    <property type="entry name" value="Exonuc_VII_L"/>
    <property type="match status" value="1"/>
</dbReference>
<dbReference type="Pfam" id="PF13742">
    <property type="entry name" value="tRNA_anti_2"/>
    <property type="match status" value="1"/>
</dbReference>
<dbReference type="Proteomes" id="UP001476583">
    <property type="component" value="Chromosome"/>
</dbReference>
<proteinExistence type="inferred from homology"/>
<evidence type="ECO:0000256" key="3">
    <source>
        <dbReference type="ARBA" id="ARBA00022801"/>
    </source>
</evidence>
<comment type="subcellular location">
    <subcellularLocation>
        <location evidence="5 6">Cytoplasm</location>
    </subcellularLocation>
</comment>
<evidence type="ECO:0000256" key="4">
    <source>
        <dbReference type="ARBA" id="ARBA00022839"/>
    </source>
</evidence>
<evidence type="ECO:0000256" key="5">
    <source>
        <dbReference type="HAMAP-Rule" id="MF_00378"/>
    </source>
</evidence>
<evidence type="ECO:0000256" key="6">
    <source>
        <dbReference type="RuleBase" id="RU004355"/>
    </source>
</evidence>
<dbReference type="EMBL" id="CP148074">
    <property type="protein sequence ID" value="WXL27051.1"/>
    <property type="molecule type" value="Genomic_DNA"/>
</dbReference>
<evidence type="ECO:0000259" key="9">
    <source>
        <dbReference type="Pfam" id="PF13742"/>
    </source>
</evidence>
<evidence type="ECO:0000256" key="1">
    <source>
        <dbReference type="ARBA" id="ARBA00022490"/>
    </source>
</evidence>
<dbReference type="GO" id="GO:0008855">
    <property type="term" value="F:exodeoxyribonuclease VII activity"/>
    <property type="evidence" value="ECO:0007669"/>
    <property type="project" value="UniProtKB-EC"/>
</dbReference>
<evidence type="ECO:0000259" key="8">
    <source>
        <dbReference type="Pfam" id="PF02601"/>
    </source>
</evidence>
<name>A0ABZ2RQW8_ECTME</name>
<dbReference type="NCBIfam" id="TIGR00237">
    <property type="entry name" value="xseA"/>
    <property type="match status" value="1"/>
</dbReference>
<comment type="catalytic activity">
    <reaction evidence="5 6">
        <text>Exonucleolytic cleavage in either 5'- to 3'- or 3'- to 5'-direction to yield nucleoside 5'-phosphates.</text>
        <dbReference type="EC" id="3.1.11.6"/>
    </reaction>
</comment>
<evidence type="ECO:0000256" key="7">
    <source>
        <dbReference type="SAM" id="Coils"/>
    </source>
</evidence>
<reference evidence="10 11" key="1">
    <citation type="submission" date="2024-03" db="EMBL/GenBank/DDBJ databases">
        <title>Complete genome of BD2.</title>
        <authorList>
            <person name="Cao G."/>
        </authorList>
    </citation>
    <scope>NUCLEOTIDE SEQUENCE [LARGE SCALE GENOMIC DNA]</scope>
    <source>
        <strain evidence="10 11">BD2</strain>
    </source>
</reference>
<keyword evidence="7" id="KW-0175">Coiled coil</keyword>
<dbReference type="Gene3D" id="2.40.50.1010">
    <property type="match status" value="1"/>
</dbReference>
<feature type="domain" description="Exonuclease VII large subunit C-terminal" evidence="8">
    <location>
        <begin position="132"/>
        <end position="443"/>
    </location>
</feature>
<protein>
    <recommendedName>
        <fullName evidence="5">Exodeoxyribonuclease 7 large subunit</fullName>
        <ecNumber evidence="5">3.1.11.6</ecNumber>
    </recommendedName>
    <alternativeName>
        <fullName evidence="5">Exodeoxyribonuclease VII large subunit</fullName>
        <shortName evidence="5">Exonuclease VII large subunit</shortName>
    </alternativeName>
</protein>
<dbReference type="HAMAP" id="MF_00378">
    <property type="entry name" value="Exonuc_7_L"/>
    <property type="match status" value="1"/>
</dbReference>
<feature type="domain" description="OB-fold nucleic acid binding" evidence="9">
    <location>
        <begin position="16"/>
        <end position="108"/>
    </location>
</feature>
<dbReference type="InterPro" id="IPR003753">
    <property type="entry name" value="Exonuc_VII_L"/>
</dbReference>
<keyword evidence="1 5" id="KW-0963">Cytoplasm</keyword>
<comment type="similarity">
    <text evidence="5 6">Belongs to the XseA family.</text>
</comment>
<accession>A0ABZ2RQW8</accession>
<dbReference type="CDD" id="cd04489">
    <property type="entry name" value="ExoVII_LU_OBF"/>
    <property type="match status" value="1"/>
</dbReference>
<dbReference type="InterPro" id="IPR025824">
    <property type="entry name" value="OB-fold_nuc-bd_dom"/>
</dbReference>
<sequence length="459" mass="51506">MIKDPFQRLNLDREVLSVSQLNSRARLLLEDVFSNIWVEGEISNLAKPASGHVYFTLKDSQAQVRCALFRQNALRIRQALRDGLAVKVRGKVSLFEGRGDYQLILDMVEPAGDGALRLAFEALKEKLSAEGLFANERKIALPTHPKRIGIVSSPTGAVIRDIISVFRRRAPQVELNLVPTAVQGREATAQIVRALELADKQGFDALILARGGGSLEDLWCFNEEPVARAIAACATPIVSAVGHETDVSIADFVADVRAPTPSAAAELLAPDNSELVQRLYTLQRRLHMRMQHRLERERMRVDSLQRRLRHPGERLRQHAQRVDDLEMRLIRAIQTQSGRQRECLNSLQTRLLSLHPQRDLKLLGQRLDALTERMHRSMFEGLRARQLRLTSQMQTLHAVSPLATLGRGYSILLDDKGRAIRDAADTQPGQRLKARLGKGELDVRVEDNHVQPANLSLLD</sequence>
<evidence type="ECO:0000256" key="2">
    <source>
        <dbReference type="ARBA" id="ARBA00022722"/>
    </source>
</evidence>
<dbReference type="InterPro" id="IPR020579">
    <property type="entry name" value="Exonuc_VII_lsu_C"/>
</dbReference>
<dbReference type="PANTHER" id="PTHR30008:SF0">
    <property type="entry name" value="EXODEOXYRIBONUCLEASE 7 LARGE SUBUNIT"/>
    <property type="match status" value="1"/>
</dbReference>
<keyword evidence="4 5" id="KW-0269">Exonuclease</keyword>
<comment type="function">
    <text evidence="5">Bidirectionally degrades single-stranded DNA into large acid-insoluble oligonucleotides, which are then degraded further into small acid-soluble oligonucleotides.</text>
</comment>
<comment type="subunit">
    <text evidence="5">Heterooligomer composed of large and small subunits.</text>
</comment>
<feature type="coiled-coil region" evidence="7">
    <location>
        <begin position="287"/>
        <end position="335"/>
    </location>
</feature>
<keyword evidence="2 5" id="KW-0540">Nuclease</keyword>